<evidence type="ECO:0000256" key="5">
    <source>
        <dbReference type="ARBA" id="ARBA00022999"/>
    </source>
</evidence>
<dbReference type="Pfam" id="PF14641">
    <property type="entry name" value="HTH_44"/>
    <property type="match status" value="1"/>
</dbReference>
<evidence type="ECO:0000259" key="9">
    <source>
        <dbReference type="PROSITE" id="PS50126"/>
    </source>
</evidence>
<evidence type="ECO:0000256" key="1">
    <source>
        <dbReference type="ARBA" id="ARBA00004123"/>
    </source>
</evidence>
<keyword evidence="11" id="KW-1185">Reference proteome</keyword>
<dbReference type="SUPFAM" id="SSF55550">
    <property type="entry name" value="SH2 domain"/>
    <property type="match status" value="1"/>
</dbReference>
<protein>
    <submittedName>
        <fullName evidence="10">Transcription elongation factor spt6</fullName>
    </submittedName>
</protein>
<dbReference type="GO" id="GO:0034728">
    <property type="term" value="P:nucleosome organization"/>
    <property type="evidence" value="ECO:0007669"/>
    <property type="project" value="TreeGrafter"/>
</dbReference>
<dbReference type="Gene3D" id="3.30.420.140">
    <property type="entry name" value="YqgF/RNase H-like domain"/>
    <property type="match status" value="1"/>
</dbReference>
<dbReference type="InterPro" id="IPR023319">
    <property type="entry name" value="Tex-like_HTH_dom_sf"/>
</dbReference>
<dbReference type="InterPro" id="IPR055179">
    <property type="entry name" value="Tex-like_central_region"/>
</dbReference>
<dbReference type="InterPro" id="IPR049540">
    <property type="entry name" value="Spt6-like_S1"/>
</dbReference>
<dbReference type="GO" id="GO:0140673">
    <property type="term" value="P:transcription elongation-coupled chromatin remodeling"/>
    <property type="evidence" value="ECO:0007669"/>
    <property type="project" value="InterPro"/>
</dbReference>
<dbReference type="SUPFAM" id="SSF47781">
    <property type="entry name" value="RuvA domain 2-like"/>
    <property type="match status" value="1"/>
</dbReference>
<comment type="caution">
    <text evidence="10">The sequence shown here is derived from an EMBL/GenBank/DDBJ whole genome shotgun (WGS) entry which is preliminary data.</text>
</comment>
<keyword evidence="5" id="KW-0727">SH2 domain</keyword>
<dbReference type="SUPFAM" id="SSF50249">
    <property type="entry name" value="Nucleic acid-binding proteins"/>
    <property type="match status" value="1"/>
</dbReference>
<dbReference type="InterPro" id="IPR042066">
    <property type="entry name" value="Spt6_death-like"/>
</dbReference>
<dbReference type="GO" id="GO:0003746">
    <property type="term" value="F:translation elongation factor activity"/>
    <property type="evidence" value="ECO:0007669"/>
    <property type="project" value="UniProtKB-KW"/>
</dbReference>
<sequence length="1318" mass="152537">IAEGFIVDDEEESDASQEVNVRHKKRKKTDDYEKQLEEDDLDLLEENTGIKMDRSSGPKYKRLKRGREEVDRQDAPYSGNIFSDEEMEMAPPAGQRDEYTEDYDDRSRYRRDAYDDMGDFIADEDEEDDDLNEVLGERAQSRRYNDERRGRRMANKDMMSILPEGISEDVLVDMYDIFGDGGDYEWAMYNEEDESTKKDREPQLADIFEPSELSERMMTEQDDEIRLRDVPERLQMRYEGHKKTFEPASHEEIQEEAIWIANNMAQAREMIHPDDQFVTAISYVIGFFTREFLEVPHIKDHRRDFFIDMDGLTGISREILTEKDLWDIYDWDFKYHGFLERRQALKDFLVKSQIYDEYVDGLLDRADKVEEITDLTEYVHLNFSEKINSAQQHTRGPKRSTTKSLYESSKTSTIHELLPKFGITAQQFGANYTENTRQYYPEDITADPYVEAHLCTDSAFPDEERVLKAVRSILAQEIAFDPQVRKGMRKDWDQYSSVSVKPTDKGFNVIDDLHPMKPFKFLTDKPLRAFKNGQFLHILKGESEGLLEVTISIQEYPNWMNRVVNFYISDGFSDSIQQWNDQRREVIELALREYLVPLMIKYVREKLRTEAQENICQEAYNSLRNKINVGPFRGPESNFKSTLPRVVTVSSGNGGPKDPIVAVFVNQRGKVLDQIEVPNLKDERYWKDFADFIKSKKANVLGIAGYNAEIRRVIKHMQVMLAEINQSSEESGFSKMDMVIVDDETARLYKSSRRGREEFPEHTEAMRYCISLARRLQNPVMEYTALNRDLLAIHHHELQHLIPEDNLLFYLERALISVVNDLGVDINAAIQSPYLASALQYVSGFGPRKAQSILKKIEASGELESRTALVLRKLTPANTFMNCASYLRIRDIDGADILDDTRIHPQDYELARKMAADALEIDEDEMDDYDSKVAVVSRVIKEYPDKLNDLILDDYAVVLRKQYNAPKRQILEHIKLELQGPYHDRRNRYARPTMEEQFVMVTGETRQTLSEGFIIPAMVVACRGKVANCVLDSGLEGMIYVTNASDERVGGVSDVLQVGQATNCKVLRIDRDKFMVELSCKPSDIKQGSDFALRRVPEDVYYDLISETKEKEQKKASRRKQSRSKRVIKHPLFRPFNHVQAEEYLESRQRGDLVIRPSSHGYDHIAITWKVDDGVYQHVDVVEIKGINNAPTKLRIANQVFEDLDELIVTYIEAIARKMDDIMAHPKYIPGGIRALNDHLTSLTQANPRMSAYGFCQSEKAGYIDLGFKLSLKGPHNRWVVKVLPEGFRLKNTSYPQVDDLINGFKKIQLSHSRVRKP</sequence>
<dbReference type="FunFam" id="1.10.10.2740:FF:000002">
    <property type="entry name" value="Transcription elongation factor Spt6"/>
    <property type="match status" value="1"/>
</dbReference>
<dbReference type="InterPro" id="IPR028231">
    <property type="entry name" value="Spt6_YqgF"/>
</dbReference>
<comment type="similarity">
    <text evidence="3">Belongs to the SPT6 family.</text>
</comment>
<evidence type="ECO:0000256" key="7">
    <source>
        <dbReference type="ARBA" id="ARBA00023242"/>
    </source>
</evidence>
<dbReference type="InterPro" id="IPR023323">
    <property type="entry name" value="Tex-like_dom_sf"/>
</dbReference>
<dbReference type="Pfam" id="PF14639">
    <property type="entry name" value="YqgF"/>
    <property type="match status" value="1"/>
</dbReference>
<dbReference type="Proteomes" id="UP000253551">
    <property type="component" value="Unassembled WGS sequence"/>
</dbReference>
<feature type="compositionally biased region" description="Acidic residues" evidence="8">
    <location>
        <begin position="1"/>
        <end position="15"/>
    </location>
</feature>
<dbReference type="PROSITE" id="PS50126">
    <property type="entry name" value="S1"/>
    <property type="match status" value="1"/>
</dbReference>
<dbReference type="Pfam" id="PF22706">
    <property type="entry name" value="Tex_central_region"/>
    <property type="match status" value="1"/>
</dbReference>
<dbReference type="FunFam" id="3.30.505.10:FF:000056">
    <property type="entry name" value="Transcription elongation factor Spt6"/>
    <property type="match status" value="1"/>
</dbReference>
<dbReference type="InterPro" id="IPR012340">
    <property type="entry name" value="NA-bd_OB-fold"/>
</dbReference>
<feature type="region of interest" description="Disordered" evidence="8">
    <location>
        <begin position="47"/>
        <end position="108"/>
    </location>
</feature>
<feature type="domain" description="S1 motif" evidence="9">
    <location>
        <begin position="1012"/>
        <end position="1081"/>
    </location>
</feature>
<dbReference type="Pfam" id="PF14635">
    <property type="entry name" value="HHH_7"/>
    <property type="match status" value="1"/>
</dbReference>
<dbReference type="GO" id="GO:0031491">
    <property type="term" value="F:nucleosome binding"/>
    <property type="evidence" value="ECO:0007669"/>
    <property type="project" value="TreeGrafter"/>
</dbReference>
<dbReference type="EMBL" id="PJQM01001863">
    <property type="protein sequence ID" value="RCI00227.1"/>
    <property type="molecule type" value="Genomic_DNA"/>
</dbReference>
<comment type="subcellular location">
    <subcellularLocation>
        <location evidence="2">Chromosome</location>
    </subcellularLocation>
    <subcellularLocation>
        <location evidence="1">Nucleus</location>
    </subcellularLocation>
</comment>
<dbReference type="SMART" id="SM00316">
    <property type="entry name" value="S1"/>
    <property type="match status" value="1"/>
</dbReference>
<dbReference type="Pfam" id="PF14633">
    <property type="entry name" value="SH2_2"/>
    <property type="match status" value="1"/>
</dbReference>
<dbReference type="Pfam" id="PF14632">
    <property type="entry name" value="SPT6_acidic"/>
    <property type="match status" value="1"/>
</dbReference>
<dbReference type="InterPro" id="IPR017072">
    <property type="entry name" value="TF_Spt6"/>
</dbReference>
<keyword evidence="4" id="KW-0158">Chromosome</keyword>
<dbReference type="InterPro" id="IPR028088">
    <property type="entry name" value="Spt6_HTH_DNA-bd_dom"/>
</dbReference>
<dbReference type="InterPro" id="IPR035420">
    <property type="entry name" value="Spt6_SH2"/>
</dbReference>
<dbReference type="OrthoDB" id="995477at2759"/>
<accession>A0A367KDI3</accession>
<dbReference type="InterPro" id="IPR003029">
    <property type="entry name" value="S1_domain"/>
</dbReference>
<dbReference type="InterPro" id="IPR032706">
    <property type="entry name" value="Spt6_HHH"/>
</dbReference>
<dbReference type="InterPro" id="IPR012337">
    <property type="entry name" value="RNaseH-like_sf"/>
</dbReference>
<dbReference type="PANTHER" id="PTHR10145:SF6">
    <property type="entry name" value="TRANSCRIPTION ELONGATION FACTOR SPT6"/>
    <property type="match status" value="1"/>
</dbReference>
<keyword evidence="6" id="KW-0804">Transcription</keyword>
<proteinExistence type="inferred from homology"/>
<dbReference type="InterPro" id="IPR010994">
    <property type="entry name" value="RuvA_2-like"/>
</dbReference>
<evidence type="ECO:0000256" key="2">
    <source>
        <dbReference type="ARBA" id="ARBA00004286"/>
    </source>
</evidence>
<dbReference type="GO" id="GO:0003677">
    <property type="term" value="F:DNA binding"/>
    <property type="evidence" value="ECO:0007669"/>
    <property type="project" value="InterPro"/>
</dbReference>
<dbReference type="GO" id="GO:0042393">
    <property type="term" value="F:histone binding"/>
    <property type="evidence" value="ECO:0007669"/>
    <property type="project" value="TreeGrafter"/>
</dbReference>
<dbReference type="Gene3D" id="2.40.50.140">
    <property type="entry name" value="Nucleic acid-binding proteins"/>
    <property type="match status" value="1"/>
</dbReference>
<name>A0A367KDI3_RHIST</name>
<keyword evidence="7" id="KW-0539">Nucleus</keyword>
<dbReference type="PIRSF" id="PIRSF036947">
    <property type="entry name" value="Spt6"/>
    <property type="match status" value="1"/>
</dbReference>
<dbReference type="Gene3D" id="1.10.150.850">
    <property type="entry name" value="Spt6, helix-hairpin-helix domain"/>
    <property type="match status" value="1"/>
</dbReference>
<evidence type="ECO:0000256" key="6">
    <source>
        <dbReference type="ARBA" id="ARBA00023163"/>
    </source>
</evidence>
<dbReference type="Gene3D" id="1.10.10.2740">
    <property type="entry name" value="Spt6, Death-like domain"/>
    <property type="match status" value="1"/>
</dbReference>
<evidence type="ECO:0000256" key="8">
    <source>
        <dbReference type="SAM" id="MobiDB-lite"/>
    </source>
</evidence>
<dbReference type="CDD" id="cd09928">
    <property type="entry name" value="SH2_Cterm_SPT6_like"/>
    <property type="match status" value="1"/>
</dbReference>
<evidence type="ECO:0000313" key="10">
    <source>
        <dbReference type="EMBL" id="RCI00227.1"/>
    </source>
</evidence>
<dbReference type="Gene3D" id="3.30.505.10">
    <property type="entry name" value="SH2 domain"/>
    <property type="match status" value="2"/>
</dbReference>
<keyword evidence="10" id="KW-0251">Elongation factor</keyword>
<evidence type="ECO:0000256" key="3">
    <source>
        <dbReference type="ARBA" id="ARBA00009253"/>
    </source>
</evidence>
<keyword evidence="10" id="KW-0648">Protein biosynthesis</keyword>
<dbReference type="InterPro" id="IPR036860">
    <property type="entry name" value="SH2_dom_sf"/>
</dbReference>
<dbReference type="Pfam" id="PF21710">
    <property type="entry name" value="Spt6_S1"/>
    <property type="match status" value="1"/>
</dbReference>
<dbReference type="InterPro" id="IPR035018">
    <property type="entry name" value="Spt6_SH2_C"/>
</dbReference>
<dbReference type="STRING" id="4846.A0A367KDI3"/>
<gene>
    <name evidence="10" type="primary">SPT6_1</name>
    <name evidence="10" type="ORF">CU098_004567</name>
</gene>
<reference evidence="10 11" key="1">
    <citation type="journal article" date="2018" name="G3 (Bethesda)">
        <title>Phylogenetic and Phylogenomic Definition of Rhizopus Species.</title>
        <authorList>
            <person name="Gryganskyi A.P."/>
            <person name="Golan J."/>
            <person name="Dolatabadi S."/>
            <person name="Mondo S."/>
            <person name="Robb S."/>
            <person name="Idnurm A."/>
            <person name="Muszewska A."/>
            <person name="Steczkiewicz K."/>
            <person name="Masonjones S."/>
            <person name="Liao H.L."/>
            <person name="Gajdeczka M.T."/>
            <person name="Anike F."/>
            <person name="Vuek A."/>
            <person name="Anishchenko I.M."/>
            <person name="Voigt K."/>
            <person name="de Hoog G.S."/>
            <person name="Smith M.E."/>
            <person name="Heitman J."/>
            <person name="Vilgalys R."/>
            <person name="Stajich J.E."/>
        </authorList>
    </citation>
    <scope>NUCLEOTIDE SEQUENCE [LARGE SCALE GENOMIC DNA]</scope>
    <source>
        <strain evidence="10 11">LSU 92-RS-03</strain>
    </source>
</reference>
<feature type="non-terminal residue" evidence="10">
    <location>
        <position position="1"/>
    </location>
</feature>
<dbReference type="Gene3D" id="1.10.10.650">
    <property type="entry name" value="RuvA domain 2-like"/>
    <property type="match status" value="1"/>
</dbReference>
<dbReference type="InterPro" id="IPR037027">
    <property type="entry name" value="YqgF/RNaseH-like_dom_sf"/>
</dbReference>
<dbReference type="InterPro" id="IPR028083">
    <property type="entry name" value="Spt6_acidic_N_dom"/>
</dbReference>
<dbReference type="Gene3D" id="1.10.3500.10">
    <property type="entry name" value="Tex N-terminal region-like"/>
    <property type="match status" value="1"/>
</dbReference>
<dbReference type="GO" id="GO:0005694">
    <property type="term" value="C:chromosome"/>
    <property type="evidence" value="ECO:0007669"/>
    <property type="project" value="UniProtKB-SubCell"/>
</dbReference>
<dbReference type="SUPFAM" id="SSF158832">
    <property type="entry name" value="Tex N-terminal region-like"/>
    <property type="match status" value="1"/>
</dbReference>
<feature type="region of interest" description="Disordered" evidence="8">
    <location>
        <begin position="1"/>
        <end position="33"/>
    </location>
</feature>
<organism evidence="10 11">
    <name type="scientific">Rhizopus stolonifer</name>
    <name type="common">Rhizopus nigricans</name>
    <dbReference type="NCBI Taxonomy" id="4846"/>
    <lineage>
        <taxon>Eukaryota</taxon>
        <taxon>Fungi</taxon>
        <taxon>Fungi incertae sedis</taxon>
        <taxon>Mucoromycota</taxon>
        <taxon>Mucoromycotina</taxon>
        <taxon>Mucoromycetes</taxon>
        <taxon>Mucorales</taxon>
        <taxon>Mucorineae</taxon>
        <taxon>Rhizopodaceae</taxon>
        <taxon>Rhizopus</taxon>
    </lineage>
</organism>
<dbReference type="SUPFAM" id="SSF53098">
    <property type="entry name" value="Ribonuclease H-like"/>
    <property type="match status" value="1"/>
</dbReference>
<dbReference type="InterPro" id="IPR035019">
    <property type="entry name" value="Spt6_SH2_N"/>
</dbReference>
<dbReference type="CDD" id="cd09918">
    <property type="entry name" value="SH2_Nterm_SPT6_like"/>
    <property type="match status" value="1"/>
</dbReference>
<dbReference type="GO" id="GO:0008023">
    <property type="term" value="C:transcription elongation factor complex"/>
    <property type="evidence" value="ECO:0007669"/>
    <property type="project" value="TreeGrafter"/>
</dbReference>
<evidence type="ECO:0000313" key="11">
    <source>
        <dbReference type="Proteomes" id="UP000253551"/>
    </source>
</evidence>
<evidence type="ECO:0000256" key="4">
    <source>
        <dbReference type="ARBA" id="ARBA00022454"/>
    </source>
</evidence>
<dbReference type="PANTHER" id="PTHR10145">
    <property type="entry name" value="TRANSCRIPTION ELONGATION FACTOR SPT6"/>
    <property type="match status" value="1"/>
</dbReference>